<dbReference type="InterPro" id="IPR002577">
    <property type="entry name" value="HTH_HxlR"/>
</dbReference>
<sequence length="114" mass="12095">MTREGDSASVDTCTSIEDVMGVLGRAWAGAILEAMLHGHARFTDIAQAVPGVTPGVLTTRLREFCTRGLAERVVDPGPPTSVTYRLTEAGHDVAPVLEAVRTFGSAHPEVGRPR</sequence>
<proteinExistence type="predicted"/>
<keyword evidence="3" id="KW-0804">Transcription</keyword>
<dbReference type="PROSITE" id="PS51118">
    <property type="entry name" value="HTH_HXLR"/>
    <property type="match status" value="1"/>
</dbReference>
<reference evidence="6" key="1">
    <citation type="journal article" date="2019" name="Int. J. Syst. Evol. Microbiol.">
        <title>The Global Catalogue of Microorganisms (GCM) 10K type strain sequencing project: providing services to taxonomists for standard genome sequencing and annotation.</title>
        <authorList>
            <consortium name="The Broad Institute Genomics Platform"/>
            <consortium name="The Broad Institute Genome Sequencing Center for Infectious Disease"/>
            <person name="Wu L."/>
            <person name="Ma J."/>
        </authorList>
    </citation>
    <scope>NUCLEOTIDE SEQUENCE [LARGE SCALE GENOMIC DNA]</scope>
    <source>
        <strain evidence="6">NBRC 113072</strain>
    </source>
</reference>
<dbReference type="SUPFAM" id="SSF46785">
    <property type="entry name" value="Winged helix' DNA-binding domain"/>
    <property type="match status" value="1"/>
</dbReference>
<name>A0ABQ6IUJ6_9MICO</name>
<keyword evidence="1" id="KW-0805">Transcription regulation</keyword>
<keyword evidence="2" id="KW-0238">DNA-binding</keyword>
<evidence type="ECO:0000256" key="1">
    <source>
        <dbReference type="ARBA" id="ARBA00023015"/>
    </source>
</evidence>
<gene>
    <name evidence="5" type="ORF">GCM10025883_27860</name>
</gene>
<comment type="caution">
    <text evidence="5">The sequence shown here is derived from an EMBL/GenBank/DDBJ whole genome shotgun (WGS) entry which is preliminary data.</text>
</comment>
<dbReference type="PANTHER" id="PTHR33204">
    <property type="entry name" value="TRANSCRIPTIONAL REGULATOR, MARR FAMILY"/>
    <property type="match status" value="1"/>
</dbReference>
<evidence type="ECO:0000313" key="5">
    <source>
        <dbReference type="EMBL" id="GMA40741.1"/>
    </source>
</evidence>
<dbReference type="PANTHER" id="PTHR33204:SF37">
    <property type="entry name" value="HTH-TYPE TRANSCRIPTIONAL REGULATOR YODB"/>
    <property type="match status" value="1"/>
</dbReference>
<organism evidence="5 6">
    <name type="scientific">Mobilicoccus caccae</name>
    <dbReference type="NCBI Taxonomy" id="1859295"/>
    <lineage>
        <taxon>Bacteria</taxon>
        <taxon>Bacillati</taxon>
        <taxon>Actinomycetota</taxon>
        <taxon>Actinomycetes</taxon>
        <taxon>Micrococcales</taxon>
        <taxon>Dermatophilaceae</taxon>
        <taxon>Mobilicoccus</taxon>
    </lineage>
</organism>
<dbReference type="EMBL" id="BSUO01000001">
    <property type="protein sequence ID" value="GMA40741.1"/>
    <property type="molecule type" value="Genomic_DNA"/>
</dbReference>
<evidence type="ECO:0000256" key="2">
    <source>
        <dbReference type="ARBA" id="ARBA00023125"/>
    </source>
</evidence>
<dbReference type="RefSeq" id="WP_284304391.1">
    <property type="nucleotide sequence ID" value="NZ_BSUO01000001.1"/>
</dbReference>
<dbReference type="Proteomes" id="UP001157126">
    <property type="component" value="Unassembled WGS sequence"/>
</dbReference>
<protein>
    <submittedName>
        <fullName evidence="5">Transcriptional regulator</fullName>
    </submittedName>
</protein>
<dbReference type="Pfam" id="PF01638">
    <property type="entry name" value="HxlR"/>
    <property type="match status" value="1"/>
</dbReference>
<dbReference type="InterPro" id="IPR036390">
    <property type="entry name" value="WH_DNA-bd_sf"/>
</dbReference>
<evidence type="ECO:0000256" key="3">
    <source>
        <dbReference type="ARBA" id="ARBA00023163"/>
    </source>
</evidence>
<dbReference type="InterPro" id="IPR036388">
    <property type="entry name" value="WH-like_DNA-bd_sf"/>
</dbReference>
<keyword evidence="6" id="KW-1185">Reference proteome</keyword>
<evidence type="ECO:0000313" key="6">
    <source>
        <dbReference type="Proteomes" id="UP001157126"/>
    </source>
</evidence>
<accession>A0ABQ6IUJ6</accession>
<dbReference type="Gene3D" id="1.10.10.10">
    <property type="entry name" value="Winged helix-like DNA-binding domain superfamily/Winged helix DNA-binding domain"/>
    <property type="match status" value="1"/>
</dbReference>
<feature type="domain" description="HTH hxlR-type" evidence="4">
    <location>
        <begin position="13"/>
        <end position="112"/>
    </location>
</feature>
<evidence type="ECO:0000259" key="4">
    <source>
        <dbReference type="PROSITE" id="PS51118"/>
    </source>
</evidence>